<gene>
    <name evidence="1" type="ORF">BBRV_LOCUS44739</name>
</gene>
<reference evidence="1" key="1">
    <citation type="submission" date="2020-07" db="EMBL/GenBank/DDBJ databases">
        <authorList>
            <person name="Ferguson B K."/>
        </authorList>
    </citation>
    <scope>NUCLEOTIDE SEQUENCE</scope>
    <source>
        <strain evidence="1">L06</strain>
    </source>
</reference>
<sequence>MGDRIRQWLSGQKEYDNYQDNTDSIESNWMTPETSVDYIKWNYLGFIDQVRTTKALYESNKLPMTRVTWIRLCYHCVEECIVDFWTKISTRTEYLHVNEEVIWLYKESNLPLSVVYWKLRLTNQLDNFIKKVLGDDITETPDEYMFKELHFRNEKSVHYFWKRLNDTQRKFMIEKLITLGDSPERNWFHRNNHTIIGNIKARSEFDANFLMNSLRLYSRYGYEEAFVKILESSNILPGMLKWPLWEKFWTILESTDNINEINWTHVGRAFDNLMLAEMAYLGDDSNAKQWFYRFWDAKDSYGFEISAFHILFMGMVNNKKLDLVKYIATHGKTPDQKREFEECLNQHINTYEGRTLIIKFMMENSNVDNIKEWFRENSNAL</sequence>
<proteinExistence type="predicted"/>
<organism evidence="1">
    <name type="scientific">Bracon brevicornis</name>
    <dbReference type="NCBI Taxonomy" id="1563983"/>
    <lineage>
        <taxon>Eukaryota</taxon>
        <taxon>Metazoa</taxon>
        <taxon>Ecdysozoa</taxon>
        <taxon>Arthropoda</taxon>
        <taxon>Hexapoda</taxon>
        <taxon>Insecta</taxon>
        <taxon>Pterygota</taxon>
        <taxon>Neoptera</taxon>
        <taxon>Endopterygota</taxon>
        <taxon>Hymenoptera</taxon>
        <taxon>Apocrita</taxon>
        <taxon>Ichneumonoidea</taxon>
        <taxon>Braconidae</taxon>
        <taxon>Braconinae</taxon>
        <taxon>Bracon</taxon>
    </lineage>
</organism>
<name>A0A6V7J646_9HYME</name>
<dbReference type="EMBL" id="CADCXW020000015">
    <property type="protein sequence ID" value="CAD1547866.1"/>
    <property type="molecule type" value="Genomic_DNA"/>
</dbReference>
<protein>
    <submittedName>
        <fullName evidence="1">Uncharacterized protein</fullName>
    </submittedName>
</protein>
<accession>A0A6V7J646</accession>
<evidence type="ECO:0000313" key="1">
    <source>
        <dbReference type="EMBL" id="CAD1547866.1"/>
    </source>
</evidence>
<dbReference type="AlphaFoldDB" id="A0A6V7J646"/>